<dbReference type="PRINTS" id="PR00081">
    <property type="entry name" value="GDHRDH"/>
</dbReference>
<dbReference type="Gene3D" id="3.40.50.720">
    <property type="entry name" value="NAD(P)-binding Rossmann-like Domain"/>
    <property type="match status" value="1"/>
</dbReference>
<dbReference type="InterPro" id="IPR036291">
    <property type="entry name" value="NAD(P)-bd_dom_sf"/>
</dbReference>
<dbReference type="Pfam" id="PF00106">
    <property type="entry name" value="adh_short"/>
    <property type="match status" value="1"/>
</dbReference>
<dbReference type="InterPro" id="IPR002347">
    <property type="entry name" value="SDR_fam"/>
</dbReference>
<comment type="caution">
    <text evidence="3">The sequence shown here is derived from an EMBL/GenBank/DDBJ whole genome shotgun (WGS) entry which is preliminary data.</text>
</comment>
<dbReference type="OrthoDB" id="5840532at2759"/>
<evidence type="ECO:0000313" key="4">
    <source>
        <dbReference type="Proteomes" id="UP000722485"/>
    </source>
</evidence>
<reference evidence="3" key="1">
    <citation type="submission" date="2020-03" db="EMBL/GenBank/DDBJ databases">
        <title>Draft Genome Sequence of Cylindrodendrum hubeiense.</title>
        <authorList>
            <person name="Buettner E."/>
            <person name="Kellner H."/>
        </authorList>
    </citation>
    <scope>NUCLEOTIDE SEQUENCE</scope>
    <source>
        <strain evidence="3">IHI 201604</strain>
    </source>
</reference>
<dbReference type="Proteomes" id="UP000722485">
    <property type="component" value="Unassembled WGS sequence"/>
</dbReference>
<evidence type="ECO:0000256" key="1">
    <source>
        <dbReference type="ARBA" id="ARBA00006484"/>
    </source>
</evidence>
<dbReference type="PANTHER" id="PTHR24321">
    <property type="entry name" value="DEHYDROGENASES, SHORT CHAIN"/>
    <property type="match status" value="1"/>
</dbReference>
<comment type="similarity">
    <text evidence="1">Belongs to the short-chain dehydrogenases/reductases (SDR) family.</text>
</comment>
<dbReference type="CDD" id="cd05233">
    <property type="entry name" value="SDR_c"/>
    <property type="match status" value="1"/>
</dbReference>
<keyword evidence="4" id="KW-1185">Reference proteome</keyword>
<evidence type="ECO:0000313" key="3">
    <source>
        <dbReference type="EMBL" id="KAF7557071.1"/>
    </source>
</evidence>
<accession>A0A9P5HLQ3</accession>
<dbReference type="EMBL" id="JAANBB010000007">
    <property type="protein sequence ID" value="KAF7557071.1"/>
    <property type="molecule type" value="Genomic_DNA"/>
</dbReference>
<dbReference type="Pfam" id="PF13561">
    <property type="entry name" value="adh_short_C2"/>
    <property type="match status" value="1"/>
</dbReference>
<protein>
    <submittedName>
        <fullName evidence="3">Uncharacterized protein</fullName>
    </submittedName>
</protein>
<evidence type="ECO:0000256" key="2">
    <source>
        <dbReference type="ARBA" id="ARBA00023002"/>
    </source>
</evidence>
<organism evidence="3 4">
    <name type="scientific">Cylindrodendrum hubeiense</name>
    <dbReference type="NCBI Taxonomy" id="595255"/>
    <lineage>
        <taxon>Eukaryota</taxon>
        <taxon>Fungi</taxon>
        <taxon>Dikarya</taxon>
        <taxon>Ascomycota</taxon>
        <taxon>Pezizomycotina</taxon>
        <taxon>Sordariomycetes</taxon>
        <taxon>Hypocreomycetidae</taxon>
        <taxon>Hypocreales</taxon>
        <taxon>Nectriaceae</taxon>
        <taxon>Cylindrodendrum</taxon>
    </lineage>
</organism>
<gene>
    <name evidence="3" type="ORF">G7Z17_g894</name>
</gene>
<dbReference type="AlphaFoldDB" id="A0A9P5HLQ3"/>
<sequence>MAAYQNGLLIIGAGGMGLAIARRLGAGQRVIIADYSEAVLNSAANTLRNDGHEIETQTVDVSDYESVEKLAKFASGKSRLQTVVNTAGISPAMGTARQVYEVDLLGTANVIDAFLEVMPSGSSLTSIASIAGHMMQKAISPELEKHLATCPREQLLTHEAIDLEGSTAMAYGIAKWGNVVRVQAAVRKGQEHGVRLNTVSPGVIKTAMVRKELESAAGDQIRHMIKESPVSRAGCSDDIAALVAFLSSPEASFIDGADFVIDGGFSAASRFRE</sequence>
<dbReference type="SUPFAM" id="SSF51735">
    <property type="entry name" value="NAD(P)-binding Rossmann-fold domains"/>
    <property type="match status" value="1"/>
</dbReference>
<name>A0A9P5HLQ3_9HYPO</name>
<dbReference type="GO" id="GO:0016491">
    <property type="term" value="F:oxidoreductase activity"/>
    <property type="evidence" value="ECO:0007669"/>
    <property type="project" value="UniProtKB-KW"/>
</dbReference>
<proteinExistence type="inferred from homology"/>
<dbReference type="PANTHER" id="PTHR24321:SF8">
    <property type="entry name" value="ESTRADIOL 17-BETA-DEHYDROGENASE 8-RELATED"/>
    <property type="match status" value="1"/>
</dbReference>
<keyword evidence="2" id="KW-0560">Oxidoreductase</keyword>